<evidence type="ECO:0000259" key="7">
    <source>
        <dbReference type="Pfam" id="PF16656"/>
    </source>
</evidence>
<dbReference type="CDD" id="cd00839">
    <property type="entry name" value="MPP_PAPs"/>
    <property type="match status" value="1"/>
</dbReference>
<dbReference type="InterPro" id="IPR008963">
    <property type="entry name" value="Purple_acid_Pase-like_N"/>
</dbReference>
<dbReference type="SUPFAM" id="SSF49363">
    <property type="entry name" value="Purple acid phosphatase, N-terminal domain"/>
    <property type="match status" value="1"/>
</dbReference>
<comment type="catalytic activity">
    <reaction evidence="3">
        <text>a phosphate monoester + H2O = an alcohol + phosphate</text>
        <dbReference type="Rhea" id="RHEA:15017"/>
        <dbReference type="ChEBI" id="CHEBI:15377"/>
        <dbReference type="ChEBI" id="CHEBI:30879"/>
        <dbReference type="ChEBI" id="CHEBI:43474"/>
        <dbReference type="ChEBI" id="CHEBI:67140"/>
        <dbReference type="EC" id="3.1.3.2"/>
    </reaction>
</comment>
<protein>
    <recommendedName>
        <fullName evidence="3">Purple acid phosphatase</fullName>
        <ecNumber evidence="3">3.1.3.2</ecNumber>
    </recommendedName>
</protein>
<name>E2AEF0_CAMFO</name>
<dbReference type="InterPro" id="IPR029052">
    <property type="entry name" value="Metallo-depent_PP-like"/>
</dbReference>
<reference evidence="8 9" key="1">
    <citation type="journal article" date="2010" name="Science">
        <title>Genomic comparison of the ants Camponotus floridanus and Harpegnathos saltator.</title>
        <authorList>
            <person name="Bonasio R."/>
            <person name="Zhang G."/>
            <person name="Ye C."/>
            <person name="Mutti N.S."/>
            <person name="Fang X."/>
            <person name="Qin N."/>
            <person name="Donahue G."/>
            <person name="Yang P."/>
            <person name="Li Q."/>
            <person name="Li C."/>
            <person name="Zhang P."/>
            <person name="Huang Z."/>
            <person name="Berger S.L."/>
            <person name="Reinberg D."/>
            <person name="Wang J."/>
            <person name="Liebig J."/>
        </authorList>
    </citation>
    <scope>NUCLEOTIDE SEQUENCE [LARGE SCALE GENOMIC DNA]</scope>
    <source>
        <strain evidence="9">C129</strain>
    </source>
</reference>
<dbReference type="SUPFAM" id="SSF56300">
    <property type="entry name" value="Metallo-dependent phosphatases"/>
    <property type="match status" value="1"/>
</dbReference>
<evidence type="ECO:0000259" key="5">
    <source>
        <dbReference type="Pfam" id="PF00149"/>
    </source>
</evidence>
<proteinExistence type="inferred from homology"/>
<dbReference type="GO" id="GO:0046872">
    <property type="term" value="F:metal ion binding"/>
    <property type="evidence" value="ECO:0007669"/>
    <property type="project" value="InterPro"/>
</dbReference>
<keyword evidence="4" id="KW-0812">Transmembrane</keyword>
<evidence type="ECO:0000256" key="3">
    <source>
        <dbReference type="RuleBase" id="RU361203"/>
    </source>
</evidence>
<feature type="domain" description="Purple acid phosphatase N-terminal" evidence="7">
    <location>
        <begin position="207"/>
        <end position="298"/>
    </location>
</feature>
<dbReference type="Proteomes" id="UP000000311">
    <property type="component" value="Unassembled WGS sequence"/>
</dbReference>
<feature type="transmembrane region" description="Helical" evidence="4">
    <location>
        <begin position="183"/>
        <end position="203"/>
    </location>
</feature>
<keyword evidence="4" id="KW-1133">Transmembrane helix</keyword>
<keyword evidence="1" id="KW-0732">Signal</keyword>
<dbReference type="InterPro" id="IPR015914">
    <property type="entry name" value="PAPs_N"/>
</dbReference>
<keyword evidence="9" id="KW-1185">Reference proteome</keyword>
<dbReference type="InterPro" id="IPR025733">
    <property type="entry name" value="PAPs_C"/>
</dbReference>
<dbReference type="GO" id="GO:0003993">
    <property type="term" value="F:acid phosphatase activity"/>
    <property type="evidence" value="ECO:0007669"/>
    <property type="project" value="UniProtKB-EC"/>
</dbReference>
<evidence type="ECO:0000256" key="1">
    <source>
        <dbReference type="ARBA" id="ARBA00022729"/>
    </source>
</evidence>
<keyword evidence="4" id="KW-0472">Membrane</keyword>
<evidence type="ECO:0000313" key="8">
    <source>
        <dbReference type="EMBL" id="EFN68202.1"/>
    </source>
</evidence>
<dbReference type="InterPro" id="IPR004843">
    <property type="entry name" value="Calcineurin-like_PHP"/>
</dbReference>
<dbReference type="OrthoDB" id="45007at2759"/>
<dbReference type="InParanoid" id="E2AEF0"/>
<dbReference type="EMBL" id="GL438828">
    <property type="protein sequence ID" value="EFN68202.1"/>
    <property type="molecule type" value="Genomic_DNA"/>
</dbReference>
<dbReference type="AlphaFoldDB" id="E2AEF0"/>
<accession>E2AEF0</accession>
<dbReference type="Pfam" id="PF16656">
    <property type="entry name" value="Pur_ac_phosph_N"/>
    <property type="match status" value="1"/>
</dbReference>
<dbReference type="Pfam" id="PF14008">
    <property type="entry name" value="Metallophos_C"/>
    <property type="match status" value="1"/>
</dbReference>
<evidence type="ECO:0000313" key="9">
    <source>
        <dbReference type="Proteomes" id="UP000000311"/>
    </source>
</evidence>
<keyword evidence="3" id="KW-0378">Hydrolase</keyword>
<dbReference type="STRING" id="104421.E2AEF0"/>
<gene>
    <name evidence="8" type="ORF">EAG_05094</name>
</gene>
<organism evidence="9">
    <name type="scientific">Camponotus floridanus</name>
    <name type="common">Florida carpenter ant</name>
    <dbReference type="NCBI Taxonomy" id="104421"/>
    <lineage>
        <taxon>Eukaryota</taxon>
        <taxon>Metazoa</taxon>
        <taxon>Ecdysozoa</taxon>
        <taxon>Arthropoda</taxon>
        <taxon>Hexapoda</taxon>
        <taxon>Insecta</taxon>
        <taxon>Pterygota</taxon>
        <taxon>Neoptera</taxon>
        <taxon>Endopterygota</taxon>
        <taxon>Hymenoptera</taxon>
        <taxon>Apocrita</taxon>
        <taxon>Aculeata</taxon>
        <taxon>Formicoidea</taxon>
        <taxon>Formicidae</taxon>
        <taxon>Formicinae</taxon>
        <taxon>Camponotus</taxon>
    </lineage>
</organism>
<dbReference type="OMA" id="CKDVFEP"/>
<keyword evidence="2" id="KW-0325">Glycoprotein</keyword>
<dbReference type="PANTHER" id="PTHR45867">
    <property type="entry name" value="PURPLE ACID PHOSPHATASE"/>
    <property type="match status" value="1"/>
</dbReference>
<dbReference type="InterPro" id="IPR041792">
    <property type="entry name" value="MPP_PAP"/>
</dbReference>
<dbReference type="Gene3D" id="2.60.40.380">
    <property type="entry name" value="Purple acid phosphatase-like, N-terminal"/>
    <property type="match status" value="1"/>
</dbReference>
<evidence type="ECO:0000256" key="2">
    <source>
        <dbReference type="ARBA" id="ARBA00023180"/>
    </source>
</evidence>
<feature type="domain" description="Calcineurin-like phosphoesterase" evidence="5">
    <location>
        <begin position="310"/>
        <end position="514"/>
    </location>
</feature>
<dbReference type="Pfam" id="PF00149">
    <property type="entry name" value="Metallophos"/>
    <property type="match status" value="1"/>
</dbReference>
<dbReference type="PANTHER" id="PTHR45867:SF3">
    <property type="entry name" value="ACID PHOSPHATASE TYPE 7"/>
    <property type="match status" value="1"/>
</dbReference>
<evidence type="ECO:0000259" key="6">
    <source>
        <dbReference type="Pfam" id="PF14008"/>
    </source>
</evidence>
<comment type="similarity">
    <text evidence="3">Belongs to the metallophosphoesterase superfamily. Purple acid phosphatase family.</text>
</comment>
<feature type="domain" description="Purple acid phosphatase C-terminal" evidence="6">
    <location>
        <begin position="539"/>
        <end position="600"/>
    </location>
</feature>
<dbReference type="FunCoup" id="E2AEF0">
    <property type="interactions" value="1"/>
</dbReference>
<sequence>MYAFARATLIVETNGDPASDLINAQSVPSSGSLVYSFDARIALAQVTAARPSCRSTRRCARIEPDGVAARIPPRHHRDASPSIPRFLQVSRQGSSSSPTVSDTLARVRSFRNAEDQQREKISKKPRSKLRFSSSCLLRTSTTTTDGDSRLEALTFTLPPSRPFDHFAFGVFGLGRVAVCAYEMLSYTIFVILSFISTAFGYVIHYQPEAVHLSYGDKIHDIVVTWSTKSDTKESIVEYGIGGFVLRAEGNSTLFIDGGKKKQKQYIHKVWLKNLTPNSKYIYHCGSHYGWSNVFYMRTAPKDSTDWSPQIVIFGDMGNENAQSLSRLQEETERGLYDAAIHVGDFAYDMHSDDARVGDEFMRQIESVAAYIPYMTVPGNHEEKYNFSNYRARFTMPGDSEGLWYSFDVGPVHFVAIETEAYYFMNYGIKQLIKQYEWLDNDLREANKPEARARRPWIVVFGHRPMYCSNANADDCTNHQSLIRVGLPFLNWFGLEDLFFKYKVDLEIWAHEHSYERMWPMYNFQVYNGSYEEPYKNYKAPVHIITGSAGCKEGREKFVPDQPAWSAYRSSDYGYTRMKAFNKTHLYLEQVSDDKEGAVLDRVWLVKENLFPQYVKVFPLE</sequence>
<dbReference type="EC" id="3.1.3.2" evidence="3"/>
<dbReference type="Gene3D" id="3.60.21.10">
    <property type="match status" value="1"/>
</dbReference>
<evidence type="ECO:0000256" key="4">
    <source>
        <dbReference type="SAM" id="Phobius"/>
    </source>
</evidence>